<keyword evidence="13 23" id="KW-0675">Receptor</keyword>
<accession>A0AAE0QKJ9</accession>
<feature type="region of interest" description="Disordered" evidence="25">
    <location>
        <begin position="1013"/>
        <end position="1062"/>
    </location>
</feature>
<dbReference type="GO" id="GO:0005813">
    <property type="term" value="C:centrosome"/>
    <property type="evidence" value="ECO:0007669"/>
    <property type="project" value="UniProtKB-SubCell"/>
</dbReference>
<feature type="transmembrane region" description="Helical" evidence="26">
    <location>
        <begin position="1411"/>
        <end position="1436"/>
    </location>
</feature>
<dbReference type="PROSITE" id="PS50262">
    <property type="entry name" value="G_PROTEIN_RECEP_F1_2"/>
    <property type="match status" value="1"/>
</dbReference>
<evidence type="ECO:0000256" key="3">
    <source>
        <dbReference type="ARBA" id="ARBA00004651"/>
    </source>
</evidence>
<dbReference type="EMBL" id="JAUCMX010000015">
    <property type="protein sequence ID" value="KAK3522055.1"/>
    <property type="molecule type" value="Genomic_DNA"/>
</dbReference>
<dbReference type="PROSITE" id="PS00237">
    <property type="entry name" value="G_PROTEIN_RECEP_F1_1"/>
    <property type="match status" value="1"/>
</dbReference>
<dbReference type="Pfam" id="PF00001">
    <property type="entry name" value="7tm_1"/>
    <property type="match status" value="1"/>
</dbReference>
<dbReference type="GO" id="GO:0031267">
    <property type="term" value="F:small GTPase binding"/>
    <property type="evidence" value="ECO:0007669"/>
    <property type="project" value="TreeGrafter"/>
</dbReference>
<keyword evidence="11 24" id="KW-0175">Coiled coil</keyword>
<dbReference type="Proteomes" id="UP001274896">
    <property type="component" value="Unassembled WGS sequence"/>
</dbReference>
<keyword evidence="32" id="KW-1185">Reference proteome</keyword>
<feature type="domain" description="Rab-GAP TBC" evidence="28">
    <location>
        <begin position="1105"/>
        <end position="1747"/>
    </location>
</feature>
<feature type="domain" description="G-protein coupled receptors family 1 profile" evidence="29">
    <location>
        <begin position="1267"/>
        <end position="1525"/>
    </location>
</feature>
<evidence type="ECO:0000256" key="25">
    <source>
        <dbReference type="SAM" id="MobiDB-lite"/>
    </source>
</evidence>
<keyword evidence="6" id="KW-0963">Cytoplasm</keyword>
<feature type="transmembrane region" description="Helical" evidence="26">
    <location>
        <begin position="1151"/>
        <end position="1173"/>
    </location>
</feature>
<feature type="transmembrane region" description="Helical" evidence="26">
    <location>
        <begin position="1327"/>
        <end position="1347"/>
    </location>
</feature>
<dbReference type="SUPFAM" id="SSF56672">
    <property type="entry name" value="DNA/RNA polymerases"/>
    <property type="match status" value="1"/>
</dbReference>
<dbReference type="CDD" id="cd01211">
    <property type="entry name" value="PTB_Rab6GAP"/>
    <property type="match status" value="1"/>
</dbReference>
<evidence type="ECO:0000256" key="11">
    <source>
        <dbReference type="ARBA" id="ARBA00023054"/>
    </source>
</evidence>
<protein>
    <recommendedName>
        <fullName evidence="20">Rab GTPase-activating protein 1</fullName>
    </recommendedName>
    <alternativeName>
        <fullName evidence="22">GAP and centrosome-associated protein</fullName>
    </alternativeName>
    <alternativeName>
        <fullName evidence="21">Rab6 GTPase-activating protein GAPCenA</fullName>
    </alternativeName>
</protein>
<dbReference type="GO" id="GO:0005886">
    <property type="term" value="C:plasma membrane"/>
    <property type="evidence" value="ECO:0007669"/>
    <property type="project" value="UniProtKB-SubCell"/>
</dbReference>
<sequence length="2064" mass="232725">MDDMASVGKISASSDSVSTLNSEDFVLVSRLGDETPSTNNGSDDEKTGLKVISEEGVSFKIVGNGSEQQLQRELEDVLMDPSVADVTPGSDQVGRGDHGYPTTAVPPQPCPAPQKLEIVLPVQGDQQDQGLAMSPGTPLLDEDSVVFSKLTYLGCASVNAPRSEVEALRMMSILRSQCQLPLDVTLSVPGVSEGTVRLLDPQSGTEISNYPIYKILFCVRGHDGTPESDCFAFTESHYNTEIFRIHVFRCEIQEAVSRILYSFATAFRRSANKASLTAQAPPLTPDSDVFIFTVSLEIKEDDGKGTFSAVSKDKDRQSFKLRPGMDKKIVIYVQQTSNKELAIERCFGLLLSPGKNVRNSDMHLLDLESMGKSSDGKSYIITGSWNPNTPQFQAVNEETPKVFPVFCFSNLISFSRDELLDIRQNTPHNILPVFNYSDVLLDIVVGGAVALFKRFKKRKRGKRAGALVKLGQRGFRMVLPSIHLENLRSLPNKMDELLLLSRTNKDFSNSAALCFTESWLNDAIPDSALNLPGFQLLRADRVAESAGKWRGGGKCFYINERWCTDVTALKMCCPDLEVFFINCKPFYSPREFSSFILVFLKQKRRKAPGPDGVTPACLKTCADQLAFIFSQIFNRSLELCEVPPCFKCSTIIPIPKKPKITGLNDYRPVALTSVVMKSFERLHLDKSGTYVRLLFVDFSSAFNTIIPTLLQTELTQLSVPSSICQWITSFLTDRHQLVKLGKFMSNSRTTSTGAPQGCVLSPLLFSLYTNDCTSTDPSVKLLKFADDTTVIGLIQDGDESAYRQEIEQLAAWCSLNNLELNTLKTVEMIVDFRRNTPALPPLTIMNSTVPTVESFRFLGTTISQDLKWDTHIDSIIKKAQQRLYFLRQLRKFNLPQDLLTHFYSAVIESVLCTSITVWFGSATKSDMRRLQRTVRTAERIIDKFMYMTTAVDLVITEVEEPVRFLLETRVRVCPPTDRLFWPFSKRSYTETFYLKLRQLERKSNTDTLYEVVSLESETEREKKKTTASPGILPSASHSSMAPSPPEDDEEEDNDEPLLSGSGDVSKECAEKILETWGDLLSKCSCKQHMNLAVRPKPLPALVRSGIPEALRGEVWQLLAGCHNNDHQVEEYRTLITKNRSEFEKTGFSCPALGLTLSNLGLLLSSLGLLLSTLGLSKLGLLLPNLGLLLSNLGLLLSTLVPQPHPHPEEAFLHPCVPKYSFNKMNTTELNQSAVTFCLLDIGYSQIFNTCLLEVIVILFLTVLIISGNLVVIFVFHCAPLLSHHTTSSFIQTMAYADLLVGVSCLIPSLSLLHHLKGLDEELTCKVFGYMVCVLKSVSMASLACVSVDRYVAITRPLSYAALVTPCRLRACIALIWIYSCLIFLPSFFGWGKPGYHGDVVKWCSSSWATQPLFTAFIVAALYAPAALTVCFTYAHIFRICRQHTRQISERRARFGPQETEPGEPPGPDKRYATVLFRITSVFYLLWLPYIIYFLLESAGIYRHPAASFLTTWLAISNSFCNCLIYSLSNSAFRKGLKRLCLICIKRTDTKKPPRVPPAPPRPAYFPSAKLFKESPQDSAITRDINRTFPAHDYFKDTGGDGQDSLYKICKAYSVYDEEIGYCQGQSFLAAVLLLHMPEEQAFSVLVKIMFDYGLRELFKQNFEDLHCKFFQLERLMQGDVCLTFMEGVSRFSTLFQTEEYIPDLYTHFLSIGLEAHMYASQWFLTLFTAKFPLYMVFHIIDLLLCEGISVIFNVALALLKTSKDDLLQADFEGALKFFRVPVPKRYRSEENAKKLMELACSMKISQKKLKKYEKEYHTMREQQEQQEAPIERYERENRRLQEANMRLEQENDDLAHELVSSKISLRKDLDNAEEKADALNKELLITKQKLIDSEDEKRRLEEEAAQLKEMCRRELDKSESEIKKNGSIIGEYKQICSQLSERLEKQQTANKRELEKIRMKVEGCEKCSVLFNKEGRLKALRAPKELSEDETDEEKEALQVQLREMELELAQTKLQLVEAECKIQDLDHHLALAFNEVQAAKKTWFNRTLSSIKTVTGAQGKETT</sequence>
<feature type="compositionally biased region" description="Acidic residues" evidence="25">
    <location>
        <begin position="1045"/>
        <end position="1055"/>
    </location>
</feature>
<feature type="coiled-coil region" evidence="24">
    <location>
        <begin position="1795"/>
        <end position="1956"/>
    </location>
</feature>
<evidence type="ECO:0000256" key="14">
    <source>
        <dbReference type="ARBA" id="ARBA00023180"/>
    </source>
</evidence>
<dbReference type="GO" id="GO:0005829">
    <property type="term" value="C:cytosol"/>
    <property type="evidence" value="ECO:0007669"/>
    <property type="project" value="UniProtKB-SubCell"/>
</dbReference>
<feature type="transmembrane region" description="Helical" evidence="26">
    <location>
        <begin position="1507"/>
        <end position="1528"/>
    </location>
</feature>
<dbReference type="Gene3D" id="1.10.472.80">
    <property type="entry name" value="Ypt/Rab-GAP domain of gyp1p, domain 3"/>
    <property type="match status" value="1"/>
</dbReference>
<dbReference type="InterPro" id="IPR000195">
    <property type="entry name" value="Rab-GAP-TBC_dom"/>
</dbReference>
<dbReference type="InterPro" id="IPR035969">
    <property type="entry name" value="Rab-GAP_TBC_sf"/>
</dbReference>
<evidence type="ECO:0000256" key="6">
    <source>
        <dbReference type="ARBA" id="ARBA00022490"/>
    </source>
</evidence>
<reference evidence="31" key="1">
    <citation type="submission" date="2023-06" db="EMBL/GenBank/DDBJ databases">
        <title>Male Hemibagrus guttatus genome.</title>
        <authorList>
            <person name="Bian C."/>
        </authorList>
    </citation>
    <scope>NUCLEOTIDE SEQUENCE</scope>
    <source>
        <strain evidence="31">Male_cb2023</strain>
        <tissue evidence="31">Muscle</tissue>
    </source>
</reference>
<dbReference type="InterPro" id="IPR011993">
    <property type="entry name" value="PH-like_dom_sf"/>
</dbReference>
<evidence type="ECO:0000256" key="10">
    <source>
        <dbReference type="ARBA" id="ARBA00023040"/>
    </source>
</evidence>
<dbReference type="Pfam" id="PF00640">
    <property type="entry name" value="PID"/>
    <property type="match status" value="1"/>
</dbReference>
<comment type="caution">
    <text evidence="31">The sequence shown here is derived from an EMBL/GenBank/DDBJ whole genome shotgun (WGS) entry which is preliminary data.</text>
</comment>
<feature type="transmembrane region" description="Helical" evidence="26">
    <location>
        <begin position="1293"/>
        <end position="1315"/>
    </location>
</feature>
<comment type="function">
    <text evidence="18">May act as a GTPase-activating protein of RAB6A. May play a role in microtubule nucleation by centrosome. May participate in a RAB6A-mediated pathway involved in the metaphase-anaphase transition.</text>
</comment>
<evidence type="ECO:0000256" key="2">
    <source>
        <dbReference type="ARBA" id="ARBA00004514"/>
    </source>
</evidence>
<evidence type="ECO:0000256" key="20">
    <source>
        <dbReference type="ARBA" id="ARBA00072920"/>
    </source>
</evidence>
<evidence type="ECO:0000256" key="18">
    <source>
        <dbReference type="ARBA" id="ARBA00056651"/>
    </source>
</evidence>
<evidence type="ECO:0000256" key="24">
    <source>
        <dbReference type="SAM" id="Coils"/>
    </source>
</evidence>
<evidence type="ECO:0000259" key="30">
    <source>
        <dbReference type="PROSITE" id="PS50878"/>
    </source>
</evidence>
<dbReference type="InterPro" id="IPR000477">
    <property type="entry name" value="RT_dom"/>
</dbReference>
<dbReference type="FunFam" id="1.20.1070.10:FF:000177">
    <property type="entry name" value="probable G-protein coupled receptor 52"/>
    <property type="match status" value="1"/>
</dbReference>
<dbReference type="InterPro" id="IPR043502">
    <property type="entry name" value="DNA/RNA_pol_sf"/>
</dbReference>
<dbReference type="InterPro" id="IPR017452">
    <property type="entry name" value="GPCR_Rhodpsn_7TM"/>
</dbReference>
<feature type="transmembrane region" description="Helical" evidence="26">
    <location>
        <begin position="1368"/>
        <end position="1391"/>
    </location>
</feature>
<evidence type="ECO:0000259" key="29">
    <source>
        <dbReference type="PROSITE" id="PS50262"/>
    </source>
</evidence>
<comment type="similarity">
    <text evidence="23">Belongs to the G-protein coupled receptor 1 family.</text>
</comment>
<feature type="compositionally biased region" description="Polar residues" evidence="25">
    <location>
        <begin position="11"/>
        <end position="20"/>
    </location>
</feature>
<feature type="transmembrane region" description="Helical" evidence="26">
    <location>
        <begin position="1254"/>
        <end position="1281"/>
    </location>
</feature>
<feature type="transmembrane region" description="Helical" evidence="26">
    <location>
        <begin position="1180"/>
        <end position="1200"/>
    </location>
</feature>
<dbReference type="GO" id="GO:0005096">
    <property type="term" value="F:GTPase activator activity"/>
    <property type="evidence" value="ECO:0007669"/>
    <property type="project" value="UniProtKB-KW"/>
</dbReference>
<dbReference type="InterPro" id="IPR022164">
    <property type="entry name" value="Kinesin-like"/>
</dbReference>
<feature type="coiled-coil region" evidence="24">
    <location>
        <begin position="1988"/>
        <end position="2029"/>
    </location>
</feature>
<dbReference type="PROSITE" id="PS50878">
    <property type="entry name" value="RT_POL"/>
    <property type="match status" value="1"/>
</dbReference>
<dbReference type="Pfam" id="PF00078">
    <property type="entry name" value="RVT_1"/>
    <property type="match status" value="1"/>
</dbReference>
<evidence type="ECO:0000259" key="28">
    <source>
        <dbReference type="PROSITE" id="PS50086"/>
    </source>
</evidence>
<evidence type="ECO:0000256" key="23">
    <source>
        <dbReference type="RuleBase" id="RU000688"/>
    </source>
</evidence>
<dbReference type="InterPro" id="IPR006020">
    <property type="entry name" value="PTB/PI_dom"/>
</dbReference>
<dbReference type="GO" id="GO:0004930">
    <property type="term" value="F:G protein-coupled receptor activity"/>
    <property type="evidence" value="ECO:0007669"/>
    <property type="project" value="UniProtKB-KW"/>
</dbReference>
<dbReference type="FunFam" id="1.10.472.80:FF:000007">
    <property type="entry name" value="Rab GTPase-activating protein 1 isoform X1"/>
    <property type="match status" value="1"/>
</dbReference>
<dbReference type="SUPFAM" id="SSF50729">
    <property type="entry name" value="PH domain-like"/>
    <property type="match status" value="1"/>
</dbReference>
<feature type="region of interest" description="Disordered" evidence="25">
    <location>
        <begin position="1"/>
        <end position="20"/>
    </location>
</feature>
<evidence type="ECO:0000256" key="1">
    <source>
        <dbReference type="ARBA" id="ARBA00004300"/>
    </source>
</evidence>
<dbReference type="FunFam" id="1.10.8.270:FF:000001">
    <property type="entry name" value="TBC1 domain family member 1"/>
    <property type="match status" value="1"/>
</dbReference>
<keyword evidence="12 26" id="KW-0472">Membrane</keyword>
<evidence type="ECO:0000256" key="9">
    <source>
        <dbReference type="ARBA" id="ARBA00022989"/>
    </source>
</evidence>
<feature type="transmembrane region" description="Helical" evidence="26">
    <location>
        <begin position="1736"/>
        <end position="1759"/>
    </location>
</feature>
<feature type="domain" description="PID" evidence="27">
    <location>
        <begin position="152"/>
        <end position="267"/>
    </location>
</feature>
<keyword evidence="5" id="KW-1003">Cell membrane</keyword>
<evidence type="ECO:0000256" key="4">
    <source>
        <dbReference type="ARBA" id="ARBA00022468"/>
    </source>
</evidence>
<comment type="subunit">
    <text evidence="19">Interacts with RAB6A and tubulin gamma.</text>
</comment>
<evidence type="ECO:0000256" key="5">
    <source>
        <dbReference type="ARBA" id="ARBA00022475"/>
    </source>
</evidence>
<keyword evidence="15" id="KW-0206">Cytoskeleton</keyword>
<name>A0AAE0QKJ9_9TELE</name>
<dbReference type="PROSITE" id="PS01179">
    <property type="entry name" value="PID"/>
    <property type="match status" value="1"/>
</dbReference>
<dbReference type="PANTHER" id="PTHR47219">
    <property type="entry name" value="RAB GTPASE-ACTIVATING PROTEIN 1-LIKE"/>
    <property type="match status" value="1"/>
</dbReference>
<dbReference type="GO" id="GO:0016706">
    <property type="term" value="F:2-oxoglutarate-dependent dioxygenase activity"/>
    <property type="evidence" value="ECO:0007669"/>
    <property type="project" value="InterPro"/>
</dbReference>
<dbReference type="Pfam" id="PF00566">
    <property type="entry name" value="RabGAP-TBC"/>
    <property type="match status" value="1"/>
</dbReference>
<dbReference type="PROSITE" id="PS50086">
    <property type="entry name" value="TBC_RABGAP"/>
    <property type="match status" value="1"/>
</dbReference>
<comment type="subcellular location">
    <subcellularLocation>
        <location evidence="3">Cell membrane</location>
        <topology evidence="3">Multi-pass membrane protein</topology>
    </subcellularLocation>
    <subcellularLocation>
        <location evidence="1">Cytoplasm</location>
        <location evidence="1">Cytoskeleton</location>
        <location evidence="1">Microtubule organizing center</location>
        <location evidence="1">Centrosome</location>
    </subcellularLocation>
    <subcellularLocation>
        <location evidence="2">Cytoplasm</location>
        <location evidence="2">Cytosol</location>
    </subcellularLocation>
</comment>
<dbReference type="SMART" id="SM00462">
    <property type="entry name" value="PTB"/>
    <property type="match status" value="1"/>
</dbReference>
<evidence type="ECO:0000256" key="21">
    <source>
        <dbReference type="ARBA" id="ARBA00078554"/>
    </source>
</evidence>
<dbReference type="InterPro" id="IPR015095">
    <property type="entry name" value="AlkB_hom8_N"/>
</dbReference>
<evidence type="ECO:0000256" key="13">
    <source>
        <dbReference type="ARBA" id="ARBA00023170"/>
    </source>
</evidence>
<evidence type="ECO:0000256" key="22">
    <source>
        <dbReference type="ARBA" id="ARBA00082331"/>
    </source>
</evidence>
<evidence type="ECO:0000256" key="26">
    <source>
        <dbReference type="SAM" id="Phobius"/>
    </source>
</evidence>
<evidence type="ECO:0000256" key="15">
    <source>
        <dbReference type="ARBA" id="ARBA00023212"/>
    </source>
</evidence>
<dbReference type="Gene3D" id="1.10.8.270">
    <property type="entry name" value="putative rabgap domain of human tbc1 domain family member 14 like domains"/>
    <property type="match status" value="1"/>
</dbReference>
<dbReference type="Gene3D" id="1.20.1070.10">
    <property type="entry name" value="Rhodopsin 7-helix transmembrane proteins"/>
    <property type="match status" value="1"/>
</dbReference>
<dbReference type="Gene3D" id="2.30.29.30">
    <property type="entry name" value="Pleckstrin-homology domain (PH domain)/Phosphotyrosine-binding domain (PTB)"/>
    <property type="match status" value="1"/>
</dbReference>
<dbReference type="PRINTS" id="PR00237">
    <property type="entry name" value="GPCRRHODOPSN"/>
</dbReference>
<evidence type="ECO:0000259" key="27">
    <source>
        <dbReference type="PROSITE" id="PS01179"/>
    </source>
</evidence>
<dbReference type="GO" id="GO:0008168">
    <property type="term" value="F:methyltransferase activity"/>
    <property type="evidence" value="ECO:0007669"/>
    <property type="project" value="InterPro"/>
</dbReference>
<dbReference type="SUPFAM" id="SSF81321">
    <property type="entry name" value="Family A G protein-coupled receptor-like"/>
    <property type="match status" value="1"/>
</dbReference>
<dbReference type="FunFam" id="1.10.10.750:FF:000004">
    <property type="entry name" value="Putative rab gtpase-activating protein 1"/>
    <property type="match status" value="1"/>
</dbReference>
<keyword evidence="17" id="KW-0131">Cell cycle</keyword>
<dbReference type="InterPro" id="IPR000276">
    <property type="entry name" value="GPCR_Rhodpsn"/>
</dbReference>
<evidence type="ECO:0000256" key="16">
    <source>
        <dbReference type="ARBA" id="ARBA00023224"/>
    </source>
</evidence>
<dbReference type="Gene3D" id="1.10.10.750">
    <property type="entry name" value="Ypt/Rab-GAP domain of gyp1p, domain 1"/>
    <property type="match status" value="1"/>
</dbReference>
<evidence type="ECO:0000256" key="12">
    <source>
        <dbReference type="ARBA" id="ARBA00023136"/>
    </source>
</evidence>
<evidence type="ECO:0000256" key="17">
    <source>
        <dbReference type="ARBA" id="ARBA00023306"/>
    </source>
</evidence>
<feature type="transmembrane region" description="Helical" evidence="26">
    <location>
        <begin position="1474"/>
        <end position="1495"/>
    </location>
</feature>
<keyword evidence="14" id="KW-0325">Glycoprotein</keyword>
<gene>
    <name evidence="31" type="ORF">QTP70_022627</name>
</gene>
<dbReference type="SUPFAM" id="SSF47923">
    <property type="entry name" value="Ypt/Rab-GAP domain of gyp1p"/>
    <property type="match status" value="2"/>
</dbReference>
<dbReference type="SMART" id="SM00164">
    <property type="entry name" value="TBC"/>
    <property type="match status" value="1"/>
</dbReference>
<dbReference type="Pfam" id="PF23436">
    <property type="entry name" value="RabGap-TBC_2"/>
    <property type="match status" value="1"/>
</dbReference>
<feature type="domain" description="Reverse transcriptase" evidence="30">
    <location>
        <begin position="635"/>
        <end position="862"/>
    </location>
</feature>
<evidence type="ECO:0000256" key="7">
    <source>
        <dbReference type="ARBA" id="ARBA00022553"/>
    </source>
</evidence>
<evidence type="ECO:0000313" key="32">
    <source>
        <dbReference type="Proteomes" id="UP001274896"/>
    </source>
</evidence>
<keyword evidence="4" id="KW-0343">GTPase activation</keyword>
<evidence type="ECO:0000256" key="8">
    <source>
        <dbReference type="ARBA" id="ARBA00022692"/>
    </source>
</evidence>
<keyword evidence="7" id="KW-0597">Phosphoprotein</keyword>
<evidence type="ECO:0000256" key="19">
    <source>
        <dbReference type="ARBA" id="ARBA00063354"/>
    </source>
</evidence>
<organism evidence="31 32">
    <name type="scientific">Hemibagrus guttatus</name>
    <dbReference type="NCBI Taxonomy" id="175788"/>
    <lineage>
        <taxon>Eukaryota</taxon>
        <taxon>Metazoa</taxon>
        <taxon>Chordata</taxon>
        <taxon>Craniata</taxon>
        <taxon>Vertebrata</taxon>
        <taxon>Euteleostomi</taxon>
        <taxon>Actinopterygii</taxon>
        <taxon>Neopterygii</taxon>
        <taxon>Teleostei</taxon>
        <taxon>Ostariophysi</taxon>
        <taxon>Siluriformes</taxon>
        <taxon>Bagridae</taxon>
        <taxon>Hemibagrus</taxon>
    </lineage>
</organism>
<dbReference type="InterPro" id="IPR050302">
    <property type="entry name" value="Rab_GAP_TBC_domain"/>
</dbReference>
<dbReference type="Pfam" id="PF09004">
    <property type="entry name" value="ALKBH8_N"/>
    <property type="match status" value="1"/>
</dbReference>
<keyword evidence="8 23" id="KW-0812">Transmembrane</keyword>
<keyword evidence="10 23" id="KW-0297">G-protein coupled receptor</keyword>
<keyword evidence="16 23" id="KW-0807">Transducer</keyword>
<dbReference type="Pfam" id="PF12473">
    <property type="entry name" value="DUF3694"/>
    <property type="match status" value="1"/>
</dbReference>
<dbReference type="CDD" id="cd00637">
    <property type="entry name" value="7tm_classA_rhodopsin-like"/>
    <property type="match status" value="1"/>
</dbReference>
<evidence type="ECO:0000313" key="31">
    <source>
        <dbReference type="EMBL" id="KAK3522055.1"/>
    </source>
</evidence>
<dbReference type="FunFam" id="2.30.29.30:FF:000125">
    <property type="entry name" value="Putative rab gtpase-activating protein 1"/>
    <property type="match status" value="1"/>
</dbReference>
<keyword evidence="9 26" id="KW-1133">Transmembrane helix</keyword>
<dbReference type="PANTHER" id="PTHR47219:SF6">
    <property type="entry name" value="RAB GTPASE-ACTIVATING PROTEIN 1"/>
    <property type="match status" value="1"/>
</dbReference>
<proteinExistence type="inferred from homology"/>